<reference evidence="2" key="1">
    <citation type="journal article" date="2014" name="Int. J. Syst. Evol. Microbiol.">
        <title>Complete genome sequence of Corynebacterium casei LMG S-19264T (=DSM 44701T), isolated from a smear-ripened cheese.</title>
        <authorList>
            <consortium name="US DOE Joint Genome Institute (JGI-PGF)"/>
            <person name="Walter F."/>
            <person name="Albersmeier A."/>
            <person name="Kalinowski J."/>
            <person name="Ruckert C."/>
        </authorList>
    </citation>
    <scope>NUCLEOTIDE SEQUENCE</scope>
    <source>
        <strain evidence="2">CGMCC 1.10998</strain>
    </source>
</reference>
<dbReference type="Proteomes" id="UP000637423">
    <property type="component" value="Unassembled WGS sequence"/>
</dbReference>
<feature type="chain" id="PRO_5036849713" description="DUF4148 domain-containing protein" evidence="1">
    <location>
        <begin position="22"/>
        <end position="110"/>
    </location>
</feature>
<proteinExistence type="predicted"/>
<dbReference type="Pfam" id="PF13663">
    <property type="entry name" value="DUF4148"/>
    <property type="match status" value="1"/>
</dbReference>
<keyword evidence="1" id="KW-0732">Signal</keyword>
<organism evidence="2 3">
    <name type="scientific">Undibacterium terreum</name>
    <dbReference type="NCBI Taxonomy" id="1224302"/>
    <lineage>
        <taxon>Bacteria</taxon>
        <taxon>Pseudomonadati</taxon>
        <taxon>Pseudomonadota</taxon>
        <taxon>Betaproteobacteria</taxon>
        <taxon>Burkholderiales</taxon>
        <taxon>Oxalobacteraceae</taxon>
        <taxon>Undibacterium</taxon>
    </lineage>
</organism>
<evidence type="ECO:0000313" key="2">
    <source>
        <dbReference type="EMBL" id="GGC62177.1"/>
    </source>
</evidence>
<reference evidence="2" key="2">
    <citation type="submission" date="2020-09" db="EMBL/GenBank/DDBJ databases">
        <authorList>
            <person name="Sun Q."/>
            <person name="Zhou Y."/>
        </authorList>
    </citation>
    <scope>NUCLEOTIDE SEQUENCE</scope>
    <source>
        <strain evidence="2">CGMCC 1.10998</strain>
    </source>
</reference>
<gene>
    <name evidence="2" type="ORF">GCM10011396_06290</name>
</gene>
<protein>
    <recommendedName>
        <fullName evidence="4">DUF4148 domain-containing protein</fullName>
    </recommendedName>
</protein>
<evidence type="ECO:0000313" key="3">
    <source>
        <dbReference type="Proteomes" id="UP000637423"/>
    </source>
</evidence>
<accession>A0A916U705</accession>
<name>A0A916U705_9BURK</name>
<dbReference type="AlphaFoldDB" id="A0A916U705"/>
<evidence type="ECO:0000256" key="1">
    <source>
        <dbReference type="SAM" id="SignalP"/>
    </source>
</evidence>
<dbReference type="InterPro" id="IPR025421">
    <property type="entry name" value="DUF4148"/>
</dbReference>
<comment type="caution">
    <text evidence="2">The sequence shown here is derived from an EMBL/GenBank/DDBJ whole genome shotgun (WGS) entry which is preliminary data.</text>
</comment>
<evidence type="ECO:0008006" key="4">
    <source>
        <dbReference type="Google" id="ProtNLM"/>
    </source>
</evidence>
<dbReference type="EMBL" id="BMED01000001">
    <property type="protein sequence ID" value="GGC62177.1"/>
    <property type="molecule type" value="Genomic_DNA"/>
</dbReference>
<sequence>MKAKQIIAATVLALTGAAAFAAGNQVGGEAYVSFPIPNTFSHTATSEKTKAEVKAELVQARAEGHVVGGEEYVSIVGKNTNSTVSRADVKAEAIKAAKNGSHNTEYSFGG</sequence>
<dbReference type="RefSeq" id="WP_188564513.1">
    <property type="nucleotide sequence ID" value="NZ_BMED01000001.1"/>
</dbReference>
<keyword evidence="3" id="KW-1185">Reference proteome</keyword>
<feature type="signal peptide" evidence="1">
    <location>
        <begin position="1"/>
        <end position="21"/>
    </location>
</feature>